<evidence type="ECO:0008006" key="4">
    <source>
        <dbReference type="Google" id="ProtNLM"/>
    </source>
</evidence>
<dbReference type="PROSITE" id="PS51257">
    <property type="entry name" value="PROKAR_LIPOPROTEIN"/>
    <property type="match status" value="1"/>
</dbReference>
<keyword evidence="1" id="KW-0732">Signal</keyword>
<feature type="signal peptide" evidence="1">
    <location>
        <begin position="1"/>
        <end position="23"/>
    </location>
</feature>
<dbReference type="OrthoDB" id="3528269at2"/>
<protein>
    <recommendedName>
        <fullName evidence="4">Sporulation and spore germination protein</fullName>
    </recommendedName>
</protein>
<dbReference type="EMBL" id="VFPQ01000001">
    <property type="protein sequence ID" value="TQM73672.1"/>
    <property type="molecule type" value="Genomic_DNA"/>
</dbReference>
<gene>
    <name evidence="2" type="ORF">FHX40_0325</name>
</gene>
<accession>A0A543IT08</accession>
<dbReference type="Proteomes" id="UP000319213">
    <property type="component" value="Unassembled WGS sequence"/>
</dbReference>
<dbReference type="AlphaFoldDB" id="A0A543IT08"/>
<evidence type="ECO:0000313" key="3">
    <source>
        <dbReference type="Proteomes" id="UP000319213"/>
    </source>
</evidence>
<dbReference type="RefSeq" id="WP_142257954.1">
    <property type="nucleotide sequence ID" value="NZ_BMPV01000004.1"/>
</dbReference>
<evidence type="ECO:0000313" key="2">
    <source>
        <dbReference type="EMBL" id="TQM73672.1"/>
    </source>
</evidence>
<evidence type="ECO:0000256" key="1">
    <source>
        <dbReference type="SAM" id="SignalP"/>
    </source>
</evidence>
<reference evidence="2 3" key="1">
    <citation type="submission" date="2019-06" db="EMBL/GenBank/DDBJ databases">
        <title>Sequencing the genomes of 1000 actinobacteria strains.</title>
        <authorList>
            <person name="Klenk H.-P."/>
        </authorList>
    </citation>
    <scope>NUCLEOTIDE SEQUENCE [LARGE SCALE GENOMIC DNA]</scope>
    <source>
        <strain evidence="2 3">DSM 43186</strain>
    </source>
</reference>
<comment type="caution">
    <text evidence="2">The sequence shown here is derived from an EMBL/GenBank/DDBJ whole genome shotgun (WGS) entry which is preliminary data.</text>
</comment>
<organism evidence="2 3">
    <name type="scientific">Thermopolyspora flexuosa</name>
    <dbReference type="NCBI Taxonomy" id="103836"/>
    <lineage>
        <taxon>Bacteria</taxon>
        <taxon>Bacillati</taxon>
        <taxon>Actinomycetota</taxon>
        <taxon>Actinomycetes</taxon>
        <taxon>Streptosporangiales</taxon>
        <taxon>Streptosporangiaceae</taxon>
        <taxon>Thermopolyspora</taxon>
    </lineage>
</organism>
<proteinExistence type="predicted"/>
<sequence>MVRTKRVPVAVAALLVLLTTLVAGCGIEPTDVIDEGPAPVIRARSTLTTVYLLRDDRLWPKKIVVASSSVEDTMRALFQAGERAHDGVTTALTGLRLEQTYVTRYGGRAGTRNDPENPLGLRLHVIVNGSAKLTEAAKAQITCTAMLRQEIWAVKLTHTTPDGPIAAGEHTCREYWRLAAKDVQLPP</sequence>
<keyword evidence="3" id="KW-1185">Reference proteome</keyword>
<name>A0A543IT08_9ACTN</name>
<feature type="chain" id="PRO_5039276857" description="Sporulation and spore germination protein" evidence="1">
    <location>
        <begin position="24"/>
        <end position="187"/>
    </location>
</feature>